<organism evidence="1 2">
    <name type="scientific">Gordonia mangrovi</name>
    <dbReference type="NCBI Taxonomy" id="2665643"/>
    <lineage>
        <taxon>Bacteria</taxon>
        <taxon>Bacillati</taxon>
        <taxon>Actinomycetota</taxon>
        <taxon>Actinomycetes</taxon>
        <taxon>Mycobacteriales</taxon>
        <taxon>Gordoniaceae</taxon>
        <taxon>Gordonia</taxon>
    </lineage>
</organism>
<evidence type="ECO:0000313" key="1">
    <source>
        <dbReference type="EMBL" id="MXP22152.1"/>
    </source>
</evidence>
<protein>
    <recommendedName>
        <fullName evidence="3">Peptide chain release factor 1</fullName>
    </recommendedName>
</protein>
<evidence type="ECO:0008006" key="3">
    <source>
        <dbReference type="Google" id="ProtNLM"/>
    </source>
</evidence>
<gene>
    <name evidence="1" type="ORF">GIY30_12435</name>
</gene>
<sequence>MRAETFRQLTANPGPFISVYIDDSHHTEDAGHGLELRWRGLREQLTAADAPPTALDRIESAVLGGKRPIGQSGRALIADPERILLDEQLIRPPVTPIARYSRLPYLVPIVAHAREQSRHIIAEVDHRGADIRVSDGADVRHSETVAGEGYPVHKAAGAETPGYGDLQPHTEEQARHNIREVAQRLTALVDAERPELVFVVGESRSVSDLAAQLPDRVEHRHVDLGLGARGSVAENVTSEAVAAEMLRRRNTVLADVTDRFRAEQGRSSGRAVEGLTAVCGALRNGEVRTLLIGDLEDATVVVGEDPSIVAPTAENLSELGASPTAVVRADEALPMLAVSTDSDLVRLDERLAPKDGIAALLRYAPRTAADE</sequence>
<comment type="caution">
    <text evidence="1">The sequence shown here is derived from an EMBL/GenBank/DDBJ whole genome shotgun (WGS) entry which is preliminary data.</text>
</comment>
<reference evidence="1 2" key="1">
    <citation type="submission" date="2019-11" db="EMBL/GenBank/DDBJ databases">
        <title>Gordonia sp. nov., a novel actinobacterium isolated from mangrove soil in Hainan.</title>
        <authorList>
            <person name="Huang X."/>
            <person name="Xie Y."/>
            <person name="Chu X."/>
            <person name="Xiao K."/>
        </authorList>
    </citation>
    <scope>NUCLEOTIDE SEQUENCE [LARGE SCALE GENOMIC DNA]</scope>
    <source>
        <strain evidence="1 2">HNM0687</strain>
    </source>
</reference>
<dbReference type="Proteomes" id="UP000475545">
    <property type="component" value="Unassembled WGS sequence"/>
</dbReference>
<proteinExistence type="predicted"/>
<dbReference type="RefSeq" id="WP_160902336.1">
    <property type="nucleotide sequence ID" value="NZ_CP102850.1"/>
</dbReference>
<dbReference type="EMBL" id="WMBR01000003">
    <property type="protein sequence ID" value="MXP22152.1"/>
    <property type="molecule type" value="Genomic_DNA"/>
</dbReference>
<dbReference type="InterPro" id="IPR040701">
    <property type="entry name" value="Bact_RF_family2"/>
</dbReference>
<keyword evidence="2" id="KW-1185">Reference proteome</keyword>
<dbReference type="AlphaFoldDB" id="A0A6L7GRA8"/>
<name>A0A6L7GRA8_9ACTN</name>
<dbReference type="Pfam" id="PF18844">
    <property type="entry name" value="baeRF_family2"/>
    <property type="match status" value="1"/>
</dbReference>
<accession>A0A6L7GRA8</accession>
<dbReference type="Gene3D" id="3.30.420.60">
    <property type="entry name" value="eRF1 domain 2"/>
    <property type="match status" value="1"/>
</dbReference>
<dbReference type="InterPro" id="IPR042226">
    <property type="entry name" value="eFR1_2_sf"/>
</dbReference>
<evidence type="ECO:0000313" key="2">
    <source>
        <dbReference type="Proteomes" id="UP000475545"/>
    </source>
</evidence>